<comment type="caution">
    <text evidence="1">The sequence shown here is derived from an EMBL/GenBank/DDBJ whole genome shotgun (WGS) entry which is preliminary data.</text>
</comment>
<evidence type="ECO:0000313" key="2">
    <source>
        <dbReference type="Proteomes" id="UP000029868"/>
    </source>
</evidence>
<gene>
    <name evidence="1" type="ORF">GAB14E_3323</name>
</gene>
<dbReference type="Proteomes" id="UP000029868">
    <property type="component" value="Unassembled WGS sequence"/>
</dbReference>
<organism evidence="1 2">
    <name type="scientific">Colwellia psychrerythraea</name>
    <name type="common">Vibrio psychroerythus</name>
    <dbReference type="NCBI Taxonomy" id="28229"/>
    <lineage>
        <taxon>Bacteria</taxon>
        <taxon>Pseudomonadati</taxon>
        <taxon>Pseudomonadota</taxon>
        <taxon>Gammaproteobacteria</taxon>
        <taxon>Alteromonadales</taxon>
        <taxon>Colwelliaceae</taxon>
        <taxon>Colwellia</taxon>
    </lineage>
</organism>
<evidence type="ECO:0000313" key="1">
    <source>
        <dbReference type="EMBL" id="KGJ91171.1"/>
    </source>
</evidence>
<sequence>MSDPVFYSDITTLSGDIVSVKYRQEVCQGGPTIGRLFIGDKLILPSMYFGGPFLVKDRCLYIPVRKKSIFFNGFVLTEVNLDTFDLRALKAKSDVINLKSIDNENIYFSRSYFGDEKVESIKRM</sequence>
<accession>A0A099KL76</accession>
<protein>
    <submittedName>
        <fullName evidence="1">Uncharacterized protein</fullName>
    </submittedName>
</protein>
<name>A0A099KL76_COLPS</name>
<reference evidence="1 2" key="1">
    <citation type="submission" date="2014-08" db="EMBL/GenBank/DDBJ databases">
        <title>Genomic and Phenotypic Diversity of Colwellia psychrerythraea strains from Disparate Marine Basins.</title>
        <authorList>
            <person name="Techtmann S.M."/>
            <person name="Stelling S.C."/>
            <person name="Utturkar S.M."/>
            <person name="Alshibli N."/>
            <person name="Harris A."/>
            <person name="Brown S.D."/>
            <person name="Hazen T.C."/>
        </authorList>
    </citation>
    <scope>NUCLEOTIDE SEQUENCE [LARGE SCALE GENOMIC DNA]</scope>
    <source>
        <strain evidence="1 2">GAB14E</strain>
    </source>
</reference>
<dbReference type="PATRIC" id="fig|28229.3.peg.3043"/>
<dbReference type="OrthoDB" id="1368127at2"/>
<dbReference type="EMBL" id="JQEC01000042">
    <property type="protein sequence ID" value="KGJ91171.1"/>
    <property type="molecule type" value="Genomic_DNA"/>
</dbReference>
<proteinExistence type="predicted"/>
<dbReference type="AlphaFoldDB" id="A0A099KL76"/>
<dbReference type="RefSeq" id="WP_033083052.1">
    <property type="nucleotide sequence ID" value="NZ_JQEC01000042.1"/>
</dbReference>